<keyword evidence="3" id="KW-0560">Oxidoreductase</keyword>
<proteinExistence type="predicted"/>
<accession>A0A2Z2KKC2</accession>
<evidence type="ECO:0000256" key="5">
    <source>
        <dbReference type="ARBA" id="ARBA00023244"/>
    </source>
</evidence>
<dbReference type="PANTHER" id="PTHR35330">
    <property type="entry name" value="SIROHEME BIOSYNTHESIS PROTEIN MET8"/>
    <property type="match status" value="1"/>
</dbReference>
<evidence type="ECO:0000256" key="2">
    <source>
        <dbReference type="ARBA" id="ARBA00012400"/>
    </source>
</evidence>
<dbReference type="UniPathway" id="UPA00262">
    <property type="reaction ID" value="UER00222"/>
</dbReference>
<dbReference type="GO" id="GO:0043115">
    <property type="term" value="F:precorrin-2 dehydrogenase activity"/>
    <property type="evidence" value="ECO:0007669"/>
    <property type="project" value="UniProtKB-EC"/>
</dbReference>
<comment type="pathway">
    <text evidence="1">Porphyrin-containing compound metabolism; siroheme biosynthesis; sirohydrochlorin from precorrin-2: step 1/1.</text>
</comment>
<sequence length="222" mass="23689">MSVYLPIMLDCRGRRCVVIGGGAVAERKVAGLLEAEAAVVVISPSLTEPLAELAAQGLLDYQQRRYAPGDAGGAYLLYAASDDIAVNEAAAAEAKHLGIPVNVASHAEAGSFITPGVIRRGRLTVAVSTSGAGPAAAKHIKETLEEVLGAELEPYLDWVHAMRMEIKRTVPSPEMRGRLLRKLASLDTLTQMRQETFTEWTPAAIASWIAENSRGNLGLETE</sequence>
<protein>
    <recommendedName>
        <fullName evidence="2">precorrin-2 dehydrogenase</fullName>
        <ecNumber evidence="2">1.3.1.76</ecNumber>
    </recommendedName>
</protein>
<dbReference type="OrthoDB" id="9773765at2"/>
<dbReference type="SUPFAM" id="SSF75615">
    <property type="entry name" value="Siroheme synthase middle domains-like"/>
    <property type="match status" value="1"/>
</dbReference>
<dbReference type="GO" id="GO:0019354">
    <property type="term" value="P:siroheme biosynthetic process"/>
    <property type="evidence" value="ECO:0007669"/>
    <property type="project" value="UniProtKB-UniPathway"/>
</dbReference>
<gene>
    <name evidence="8" type="ORF">B9T62_25190</name>
</gene>
<dbReference type="InterPro" id="IPR028281">
    <property type="entry name" value="Sirohaem_synthase_central"/>
</dbReference>
<evidence type="ECO:0000256" key="1">
    <source>
        <dbReference type="ARBA" id="ARBA00005010"/>
    </source>
</evidence>
<evidence type="ECO:0000313" key="8">
    <source>
        <dbReference type="EMBL" id="ASA26477.1"/>
    </source>
</evidence>
<evidence type="ECO:0000256" key="4">
    <source>
        <dbReference type="ARBA" id="ARBA00023027"/>
    </source>
</evidence>
<evidence type="ECO:0000259" key="7">
    <source>
        <dbReference type="Pfam" id="PF14824"/>
    </source>
</evidence>
<dbReference type="KEGG" id="pdh:B9T62_25190"/>
<dbReference type="Gene3D" id="1.10.8.610">
    <property type="entry name" value="SirC, precorrin-2 dehydrogenase, C-terminal helical domain-like"/>
    <property type="match status" value="1"/>
</dbReference>
<dbReference type="InterPro" id="IPR006367">
    <property type="entry name" value="Sirohaem_synthase_N"/>
</dbReference>
<evidence type="ECO:0000256" key="3">
    <source>
        <dbReference type="ARBA" id="ARBA00023002"/>
    </source>
</evidence>
<dbReference type="Pfam" id="PF14824">
    <property type="entry name" value="Sirohm_synth_M"/>
    <property type="match status" value="1"/>
</dbReference>
<dbReference type="EC" id="1.3.1.76" evidence="2"/>
<dbReference type="EMBL" id="CP021780">
    <property type="protein sequence ID" value="ASA26477.1"/>
    <property type="molecule type" value="Genomic_DNA"/>
</dbReference>
<name>A0A2Z2KKC2_9BACL</name>
<dbReference type="PANTHER" id="PTHR35330:SF1">
    <property type="entry name" value="SIROHEME BIOSYNTHESIS PROTEIN MET8"/>
    <property type="match status" value="1"/>
</dbReference>
<comment type="catalytic activity">
    <reaction evidence="6">
        <text>precorrin-2 + NAD(+) = sirohydrochlorin + NADH + 2 H(+)</text>
        <dbReference type="Rhea" id="RHEA:15613"/>
        <dbReference type="ChEBI" id="CHEBI:15378"/>
        <dbReference type="ChEBI" id="CHEBI:57540"/>
        <dbReference type="ChEBI" id="CHEBI:57945"/>
        <dbReference type="ChEBI" id="CHEBI:58351"/>
        <dbReference type="ChEBI" id="CHEBI:58827"/>
        <dbReference type="EC" id="1.3.1.76"/>
    </reaction>
</comment>
<dbReference type="NCBIfam" id="TIGR01470">
    <property type="entry name" value="cysG_Nterm"/>
    <property type="match status" value="1"/>
</dbReference>
<keyword evidence="4" id="KW-0520">NAD</keyword>
<dbReference type="Proteomes" id="UP000249890">
    <property type="component" value="Chromosome"/>
</dbReference>
<dbReference type="InterPro" id="IPR028161">
    <property type="entry name" value="Met8-like"/>
</dbReference>
<dbReference type="Pfam" id="PF13241">
    <property type="entry name" value="NAD_binding_7"/>
    <property type="match status" value="1"/>
</dbReference>
<evidence type="ECO:0000313" key="9">
    <source>
        <dbReference type="Proteomes" id="UP000249890"/>
    </source>
</evidence>
<dbReference type="GO" id="GO:0004325">
    <property type="term" value="F:ferrochelatase activity"/>
    <property type="evidence" value="ECO:0007669"/>
    <property type="project" value="InterPro"/>
</dbReference>
<dbReference type="AlphaFoldDB" id="A0A2Z2KKC2"/>
<dbReference type="InterPro" id="IPR036291">
    <property type="entry name" value="NAD(P)-bd_dom_sf"/>
</dbReference>
<feature type="domain" description="Siroheme synthase central" evidence="7">
    <location>
        <begin position="120"/>
        <end position="145"/>
    </location>
</feature>
<keyword evidence="5" id="KW-0627">Porphyrin biosynthesis</keyword>
<reference evidence="8 9" key="1">
    <citation type="submission" date="2017-06" db="EMBL/GenBank/DDBJ databases">
        <title>Complete genome sequence of Paenibacillus donghaensis KCTC 13049T isolated from East Sea sediment, South Korea.</title>
        <authorList>
            <person name="Jung B.K."/>
            <person name="Hong S.-J."/>
            <person name="Shin J.-H."/>
        </authorList>
    </citation>
    <scope>NUCLEOTIDE SEQUENCE [LARGE SCALE GENOMIC DNA]</scope>
    <source>
        <strain evidence="8 9">KCTC 13049</strain>
    </source>
</reference>
<dbReference type="Gene3D" id="3.40.50.720">
    <property type="entry name" value="NAD(P)-binding Rossmann-like Domain"/>
    <property type="match status" value="1"/>
</dbReference>
<dbReference type="SUPFAM" id="SSF51735">
    <property type="entry name" value="NAD(P)-binding Rossmann-fold domains"/>
    <property type="match status" value="1"/>
</dbReference>
<dbReference type="InterPro" id="IPR042518">
    <property type="entry name" value="SirC_C"/>
</dbReference>
<organism evidence="8 9">
    <name type="scientific">Paenibacillus donghaensis</name>
    <dbReference type="NCBI Taxonomy" id="414771"/>
    <lineage>
        <taxon>Bacteria</taxon>
        <taxon>Bacillati</taxon>
        <taxon>Bacillota</taxon>
        <taxon>Bacilli</taxon>
        <taxon>Bacillales</taxon>
        <taxon>Paenibacillaceae</taxon>
        <taxon>Paenibacillus</taxon>
    </lineage>
</organism>
<keyword evidence="9" id="KW-1185">Reference proteome</keyword>
<evidence type="ECO:0000256" key="6">
    <source>
        <dbReference type="ARBA" id="ARBA00047561"/>
    </source>
</evidence>